<feature type="coiled-coil region" evidence="1">
    <location>
        <begin position="295"/>
        <end position="338"/>
    </location>
</feature>
<sequence length="761" mass="85873">MAHIAPSEYAFHGREAHLYDGAPDYYADYLPPHIHDEQMGFHRRTERQISEDASALGDALAGIELAHGTRGRPGHPHNNELVVHAIEAAASVLRDQASALREQITENERLRRALRVRDWELQKYNFGGLIQHRIDQGQAPSHPENQSREEFQQVISNIQPLPSRELWGRNVFAGYPQNSLIIHPNAQKVVENHHRLSSRGVQSQPYGSNIGINDAARKRVVSDGAFPPTSSPMSPTRHGIEGENGTRFEPAGTSGNVPSQQEIVQSATRPQDEINHLKKLLSDCGVKEMQLVHENHMLENRIAELRLTIDKYQQELINSNLKEENARLIAEMRAIKEDITVYEKSLLSLLEEFNLPSVTTDPHSIVSGIKALVQHLREQARKDPLSSKPAWQNPPMYQQNEHAIPSSPSHPRLWAPYSPEPHGLEIVPRPLSPTSPISHNVNDWEYIPHRNFGNDNLVNESSRRPPYPAQVAEPRQLSPRGYNAPPLGQASDFYNDTDEEKIVTTPGSVQPYQDRNIEIRSPRLPPVTEEQNSSFSEEEDPLPDIEGLSITGEAVLGNKIQACGVSINGTTLCHFQWVRHHQADSYFHIPGAAQPQYTITADDVDTILSLECTPMDDRNRKGEMIQVYVNDKNRITLEPDMREQITEYLENAQASFDVKLVGETPETSEPATLTLKRSMYELKKLNGRRIIGNEKYVTESATMEIKVGKDAQCAILNHSGAMHLLDCSDNRTRDLLVLTMREFIKAALDRKRVGKKRLWIK</sequence>
<feature type="domain" description="AIR9-like A9" evidence="3">
    <location>
        <begin position="546"/>
        <end position="627"/>
    </location>
</feature>
<comment type="caution">
    <text evidence="4">The sequence shown here is derived from an EMBL/GenBank/DDBJ whole genome shotgun (WGS) entry which is preliminary data.</text>
</comment>
<dbReference type="PANTHER" id="PTHR31149:SF7">
    <property type="entry name" value="EXPRESSED PROTEIN"/>
    <property type="match status" value="1"/>
</dbReference>
<evidence type="ECO:0000256" key="2">
    <source>
        <dbReference type="SAM" id="MobiDB-lite"/>
    </source>
</evidence>
<evidence type="ECO:0000256" key="1">
    <source>
        <dbReference type="SAM" id="Coils"/>
    </source>
</evidence>
<dbReference type="Gene3D" id="2.60.40.2700">
    <property type="match status" value="1"/>
</dbReference>
<feature type="compositionally biased region" description="Polar residues" evidence="2">
    <location>
        <begin position="253"/>
        <end position="269"/>
    </location>
</feature>
<dbReference type="Proteomes" id="UP000825935">
    <property type="component" value="Chromosome 7"/>
</dbReference>
<dbReference type="OMA" id="SEINGAM"/>
<dbReference type="GO" id="GO:0005886">
    <property type="term" value="C:plasma membrane"/>
    <property type="evidence" value="ECO:0007669"/>
    <property type="project" value="TreeGrafter"/>
</dbReference>
<keyword evidence="5" id="KW-1185">Reference proteome</keyword>
<accession>A0A8T2UJA8</accession>
<feature type="region of interest" description="Disordered" evidence="2">
    <location>
        <begin position="461"/>
        <end position="482"/>
    </location>
</feature>
<feature type="region of interest" description="Disordered" evidence="2">
    <location>
        <begin position="523"/>
        <end position="542"/>
    </location>
</feature>
<name>A0A8T2UJA8_CERRI</name>
<reference evidence="4" key="1">
    <citation type="submission" date="2021-08" db="EMBL/GenBank/DDBJ databases">
        <title>WGS assembly of Ceratopteris richardii.</title>
        <authorList>
            <person name="Marchant D.B."/>
            <person name="Chen G."/>
            <person name="Jenkins J."/>
            <person name="Shu S."/>
            <person name="Leebens-Mack J."/>
            <person name="Grimwood J."/>
            <person name="Schmutz J."/>
            <person name="Soltis P."/>
            <person name="Soltis D."/>
            <person name="Chen Z.-H."/>
        </authorList>
    </citation>
    <scope>NUCLEOTIDE SEQUENCE</scope>
    <source>
        <strain evidence="4">Whitten #5841</strain>
        <tissue evidence="4">Leaf</tissue>
    </source>
</reference>
<dbReference type="Pfam" id="PF23197">
    <property type="entry name" value="IG_AIR9"/>
    <property type="match status" value="1"/>
</dbReference>
<protein>
    <recommendedName>
        <fullName evidence="3">AIR9-like A9 domain-containing protein</fullName>
    </recommendedName>
</protein>
<keyword evidence="1" id="KW-0175">Coiled coil</keyword>
<feature type="region of interest" description="Disordered" evidence="2">
    <location>
        <begin position="225"/>
        <end position="270"/>
    </location>
</feature>
<evidence type="ECO:0000313" key="5">
    <source>
        <dbReference type="Proteomes" id="UP000825935"/>
    </source>
</evidence>
<dbReference type="PANTHER" id="PTHR31149">
    <property type="entry name" value="EXPRESSED PROTEIN"/>
    <property type="match status" value="1"/>
</dbReference>
<dbReference type="AlphaFoldDB" id="A0A8T2UJA8"/>
<dbReference type="EMBL" id="CM035412">
    <property type="protein sequence ID" value="KAH7433913.1"/>
    <property type="molecule type" value="Genomic_DNA"/>
</dbReference>
<proteinExistence type="predicted"/>
<evidence type="ECO:0000313" key="4">
    <source>
        <dbReference type="EMBL" id="KAH7433913.1"/>
    </source>
</evidence>
<evidence type="ECO:0000259" key="3">
    <source>
        <dbReference type="Pfam" id="PF23197"/>
    </source>
</evidence>
<gene>
    <name evidence="4" type="ORF">KP509_07G092300</name>
</gene>
<dbReference type="OrthoDB" id="1890867at2759"/>
<dbReference type="InterPro" id="IPR056284">
    <property type="entry name" value="AIR9-like_A9"/>
</dbReference>
<organism evidence="4 5">
    <name type="scientific">Ceratopteris richardii</name>
    <name type="common">Triangle waterfern</name>
    <dbReference type="NCBI Taxonomy" id="49495"/>
    <lineage>
        <taxon>Eukaryota</taxon>
        <taxon>Viridiplantae</taxon>
        <taxon>Streptophyta</taxon>
        <taxon>Embryophyta</taxon>
        <taxon>Tracheophyta</taxon>
        <taxon>Polypodiopsida</taxon>
        <taxon>Polypodiidae</taxon>
        <taxon>Polypodiales</taxon>
        <taxon>Pteridineae</taxon>
        <taxon>Pteridaceae</taxon>
        <taxon>Parkerioideae</taxon>
        <taxon>Ceratopteris</taxon>
    </lineage>
</organism>